<gene>
    <name evidence="1" type="ORF">T07_8263</name>
</gene>
<proteinExistence type="predicted"/>
<organism evidence="1 2">
    <name type="scientific">Trichinella nelsoni</name>
    <dbReference type="NCBI Taxonomy" id="6336"/>
    <lineage>
        <taxon>Eukaryota</taxon>
        <taxon>Metazoa</taxon>
        <taxon>Ecdysozoa</taxon>
        <taxon>Nematoda</taxon>
        <taxon>Enoplea</taxon>
        <taxon>Dorylaimia</taxon>
        <taxon>Trichinellida</taxon>
        <taxon>Trichinellidae</taxon>
        <taxon>Trichinella</taxon>
    </lineage>
</organism>
<evidence type="ECO:0000313" key="2">
    <source>
        <dbReference type="Proteomes" id="UP000054630"/>
    </source>
</evidence>
<evidence type="ECO:0008006" key="3">
    <source>
        <dbReference type="Google" id="ProtNLM"/>
    </source>
</evidence>
<accession>A0A0V0RWI5</accession>
<name>A0A0V0RWI5_9BILA</name>
<dbReference type="Proteomes" id="UP000054630">
    <property type="component" value="Unassembled WGS sequence"/>
</dbReference>
<reference evidence="1 2" key="1">
    <citation type="submission" date="2015-01" db="EMBL/GenBank/DDBJ databases">
        <title>Evolution of Trichinella species and genotypes.</title>
        <authorList>
            <person name="Korhonen P.K."/>
            <person name="Edoardo P."/>
            <person name="Giuseppe L.R."/>
            <person name="Gasser R.B."/>
        </authorList>
    </citation>
    <scope>NUCLEOTIDE SEQUENCE [LARGE SCALE GENOMIC DNA]</scope>
    <source>
        <strain evidence="1">ISS37</strain>
    </source>
</reference>
<protein>
    <recommendedName>
        <fullName evidence="3">Multi cystatin-like domain protein</fullName>
    </recommendedName>
</protein>
<dbReference type="STRING" id="6336.A0A0V0RWI5"/>
<dbReference type="AlphaFoldDB" id="A0A0V0RWI5"/>
<evidence type="ECO:0000313" key="1">
    <source>
        <dbReference type="EMBL" id="KRX18840.1"/>
    </source>
</evidence>
<keyword evidence="2" id="KW-1185">Reference proteome</keyword>
<dbReference type="EMBL" id="JYDL01000067">
    <property type="protein sequence ID" value="KRX18840.1"/>
    <property type="molecule type" value="Genomic_DNA"/>
</dbReference>
<comment type="caution">
    <text evidence="1">The sequence shown here is derived from an EMBL/GenBank/DDBJ whole genome shotgun (WGS) entry which is preliminary data.</text>
</comment>
<dbReference type="OrthoDB" id="5919926at2759"/>
<sequence length="426" mass="48349">MRYLEIKSLQARNIFIQKMSFMHCIFVALFFAVGEAQMQMLGGTTHYGRNDPVMLRNAHEALFSSDLKQESGVFHKLLELEESSTMGILTTMKVVMQDTDCPVSFALLSYYDVLVNCQGEGRRKHCTVEYTHRNPSKATVSKCFEEVEEPLIVPQRVQMIGGRAVYIDSNADVEEQMQMLGGTTHYGRNDPVMLPKAREALFSADSKKQSGVLHKLVELEESSTMGILTTMKVVIQDTDCRVSSAYSSYYDVLHYCHGKGPRKHCTLEYRYRTPSTATVSECLEEVEEPLIVPQRVQRVNGRTIYIDSSDDIEEQVVPQRSQMLGGTTKYTDSNVRVKEEVKQAIFESDRKKSSGTYLLLDKILEGFNMGIASHFQVSVRETECDIKEKAYDSYKDVYENCPGSGDSKVCFVEYKYFDPTKSTVEC</sequence>